<name>A0A9D2GSF8_9BACT</name>
<dbReference type="InterPro" id="IPR026881">
    <property type="entry name" value="WYL_dom"/>
</dbReference>
<dbReference type="EMBL" id="DXAQ01000018">
    <property type="protein sequence ID" value="HIZ88547.1"/>
    <property type="molecule type" value="Genomic_DNA"/>
</dbReference>
<comment type="caution">
    <text evidence="2">The sequence shown here is derived from an EMBL/GenBank/DDBJ whole genome shotgun (WGS) entry which is preliminary data.</text>
</comment>
<gene>
    <name evidence="2" type="ORF">H9804_01250</name>
</gene>
<reference evidence="2" key="2">
    <citation type="submission" date="2021-04" db="EMBL/GenBank/DDBJ databases">
        <authorList>
            <person name="Gilroy R."/>
        </authorList>
    </citation>
    <scope>NUCLEOTIDE SEQUENCE</scope>
    <source>
        <strain evidence="2">ChiW4-1371</strain>
    </source>
</reference>
<proteinExistence type="predicted"/>
<dbReference type="AlphaFoldDB" id="A0A9D2GSF8"/>
<dbReference type="Proteomes" id="UP000824176">
    <property type="component" value="Unassembled WGS sequence"/>
</dbReference>
<dbReference type="InterPro" id="IPR051534">
    <property type="entry name" value="CBASS_pafABC_assoc_protein"/>
</dbReference>
<accession>A0A9D2GSF8</accession>
<evidence type="ECO:0000313" key="3">
    <source>
        <dbReference type="Proteomes" id="UP000824176"/>
    </source>
</evidence>
<dbReference type="PANTHER" id="PTHR34580:SF1">
    <property type="entry name" value="PROTEIN PAFC"/>
    <property type="match status" value="1"/>
</dbReference>
<dbReference type="PANTHER" id="PTHR34580">
    <property type="match status" value="1"/>
</dbReference>
<sequence length="304" mass="36158">MKKENGERVVEKVFKILDLFLYNNSVTTKKICDETGMTIRSAQRYIQDVRDFLDIKKNDDGSYTLLSKDRLSQYIKRDDSYLTATLLQYAKSMYPESRHDAVERLFNLFNIKKLESAIQVLESSSVDFDKVQSVISDLSQYINLHLKIKFMYKKDGKEKTTSPYKIIFYNGFWYLIGCKDNKQIRAYRLDYIENITLSDTPYVHLDEKSKYIIENTSSIWFGTEEKEVEIVLDDDIKEYFIDRPIFKNMQIISEDPFTIKVIVYNYMSLYMDLMPYAPYFEIKTKEARQFFAERLQAAYEKNMI</sequence>
<organism evidence="2 3">
    <name type="scientific">Candidatus Mucispirillum faecigallinarum</name>
    <dbReference type="NCBI Taxonomy" id="2838699"/>
    <lineage>
        <taxon>Bacteria</taxon>
        <taxon>Pseudomonadati</taxon>
        <taxon>Deferribacterota</taxon>
        <taxon>Deferribacteres</taxon>
        <taxon>Deferribacterales</taxon>
        <taxon>Mucispirillaceae</taxon>
        <taxon>Mucispirillum</taxon>
    </lineage>
</organism>
<evidence type="ECO:0000313" key="2">
    <source>
        <dbReference type="EMBL" id="HIZ88547.1"/>
    </source>
</evidence>
<protein>
    <submittedName>
        <fullName evidence="2">WYL domain-containing protein</fullName>
    </submittedName>
</protein>
<dbReference type="PROSITE" id="PS52050">
    <property type="entry name" value="WYL"/>
    <property type="match status" value="1"/>
</dbReference>
<feature type="domain" description="WYL" evidence="1">
    <location>
        <begin position="134"/>
        <end position="196"/>
    </location>
</feature>
<reference evidence="2" key="1">
    <citation type="journal article" date="2021" name="PeerJ">
        <title>Extensive microbial diversity within the chicken gut microbiome revealed by metagenomics and culture.</title>
        <authorList>
            <person name="Gilroy R."/>
            <person name="Ravi A."/>
            <person name="Getino M."/>
            <person name="Pursley I."/>
            <person name="Horton D.L."/>
            <person name="Alikhan N.F."/>
            <person name="Baker D."/>
            <person name="Gharbi K."/>
            <person name="Hall N."/>
            <person name="Watson M."/>
            <person name="Adriaenssens E.M."/>
            <person name="Foster-Nyarko E."/>
            <person name="Jarju S."/>
            <person name="Secka A."/>
            <person name="Antonio M."/>
            <person name="Oren A."/>
            <person name="Chaudhuri R.R."/>
            <person name="La Ragione R."/>
            <person name="Hildebrand F."/>
            <person name="Pallen M.J."/>
        </authorList>
    </citation>
    <scope>NUCLEOTIDE SEQUENCE</scope>
    <source>
        <strain evidence="2">ChiW4-1371</strain>
    </source>
</reference>
<evidence type="ECO:0000259" key="1">
    <source>
        <dbReference type="Pfam" id="PF13280"/>
    </source>
</evidence>
<dbReference type="Pfam" id="PF13280">
    <property type="entry name" value="WYL"/>
    <property type="match status" value="1"/>
</dbReference>